<comment type="caution">
    <text evidence="3">The sequence shown here is derived from an EMBL/GenBank/DDBJ whole genome shotgun (WGS) entry which is preliminary data.</text>
</comment>
<name>A0ABP7UVJ8_9ACTN</name>
<dbReference type="Proteomes" id="UP001500683">
    <property type="component" value="Unassembled WGS sequence"/>
</dbReference>
<evidence type="ECO:0000313" key="4">
    <source>
        <dbReference type="Proteomes" id="UP001500683"/>
    </source>
</evidence>
<sequence length="246" mass="25870">MVARCALATRPGSGLGVGGAAGEGAAETAAFITALHAAATVPCGPADAPAALVVIAVRGDFVDRCADHQVLAAALQDDQFVLGPMSEPDLRLTITGPATAGGLEIEDGLTDTIVPSCALPQADSRRATQARDRLHQPARAARHHHPRRAPGVPRVRRAGRVHPRTHRRRHPRGLAAAKARGRVGGRPTVVNEDLIRAARDMLPQPRAFGHLDRQAAGRLPGALYNHIPDLRELRAAGRAPPREATA</sequence>
<dbReference type="InterPro" id="IPR049052">
    <property type="entry name" value="nSTAND1"/>
</dbReference>
<accession>A0ABP7UVJ8</accession>
<feature type="compositionally biased region" description="Basic residues" evidence="1">
    <location>
        <begin position="140"/>
        <end position="172"/>
    </location>
</feature>
<feature type="compositionally biased region" description="Basic and acidic residues" evidence="1">
    <location>
        <begin position="123"/>
        <end position="135"/>
    </location>
</feature>
<reference evidence="4" key="1">
    <citation type="journal article" date="2019" name="Int. J. Syst. Evol. Microbiol.">
        <title>The Global Catalogue of Microorganisms (GCM) 10K type strain sequencing project: providing services to taxonomists for standard genome sequencing and annotation.</title>
        <authorList>
            <consortium name="The Broad Institute Genomics Platform"/>
            <consortium name="The Broad Institute Genome Sequencing Center for Infectious Disease"/>
            <person name="Wu L."/>
            <person name="Ma J."/>
        </authorList>
    </citation>
    <scope>NUCLEOTIDE SEQUENCE [LARGE SCALE GENOMIC DNA]</scope>
    <source>
        <strain evidence="4">JCM 16702</strain>
    </source>
</reference>
<dbReference type="EMBL" id="BAAAZG010000001">
    <property type="protein sequence ID" value="GAA4053975.1"/>
    <property type="molecule type" value="Genomic_DNA"/>
</dbReference>
<evidence type="ECO:0000259" key="2">
    <source>
        <dbReference type="Pfam" id="PF20703"/>
    </source>
</evidence>
<gene>
    <name evidence="3" type="ORF">GCM10022214_00680</name>
</gene>
<proteinExistence type="predicted"/>
<protein>
    <recommendedName>
        <fullName evidence="2">Novel STAND NTPase 1 domain-containing protein</fullName>
    </recommendedName>
</protein>
<evidence type="ECO:0000313" key="3">
    <source>
        <dbReference type="EMBL" id="GAA4053975.1"/>
    </source>
</evidence>
<feature type="region of interest" description="Disordered" evidence="1">
    <location>
        <begin position="121"/>
        <end position="187"/>
    </location>
</feature>
<feature type="domain" description="Novel STAND NTPase 1" evidence="2">
    <location>
        <begin position="25"/>
        <end position="116"/>
    </location>
</feature>
<evidence type="ECO:0000256" key="1">
    <source>
        <dbReference type="SAM" id="MobiDB-lite"/>
    </source>
</evidence>
<dbReference type="Pfam" id="PF20703">
    <property type="entry name" value="nSTAND1"/>
    <property type="match status" value="1"/>
</dbReference>
<keyword evidence="4" id="KW-1185">Reference proteome</keyword>
<organism evidence="3 4">
    <name type="scientific">Actinomadura miaoliensis</name>
    <dbReference type="NCBI Taxonomy" id="430685"/>
    <lineage>
        <taxon>Bacteria</taxon>
        <taxon>Bacillati</taxon>
        <taxon>Actinomycetota</taxon>
        <taxon>Actinomycetes</taxon>
        <taxon>Streptosporangiales</taxon>
        <taxon>Thermomonosporaceae</taxon>
        <taxon>Actinomadura</taxon>
    </lineage>
</organism>